<dbReference type="GO" id="GO:0016787">
    <property type="term" value="F:hydrolase activity"/>
    <property type="evidence" value="ECO:0007669"/>
    <property type="project" value="InterPro"/>
</dbReference>
<evidence type="ECO:0000256" key="1">
    <source>
        <dbReference type="ARBA" id="ARBA00023239"/>
    </source>
</evidence>
<dbReference type="Pfam" id="PF04909">
    <property type="entry name" value="Amidohydro_2"/>
    <property type="match status" value="1"/>
</dbReference>
<dbReference type="InterPro" id="IPR006680">
    <property type="entry name" value="Amidohydro-rel"/>
</dbReference>
<dbReference type="PANTHER" id="PTHR21240">
    <property type="entry name" value="2-AMINO-3-CARBOXYLMUCONATE-6-SEMIALDEHYDE DECARBOXYLASE"/>
    <property type="match status" value="1"/>
</dbReference>
<reference evidence="3" key="1">
    <citation type="submission" date="2020-05" db="EMBL/GenBank/DDBJ databases">
        <authorList>
            <person name="Chiriac C."/>
            <person name="Salcher M."/>
            <person name="Ghai R."/>
            <person name="Kavagutti S V."/>
        </authorList>
    </citation>
    <scope>NUCLEOTIDE SEQUENCE</scope>
</reference>
<accession>A0A6J7AMX8</accession>
<dbReference type="GO" id="GO:0005737">
    <property type="term" value="C:cytoplasm"/>
    <property type="evidence" value="ECO:0007669"/>
    <property type="project" value="TreeGrafter"/>
</dbReference>
<dbReference type="EMBL" id="CAFBOS010000169">
    <property type="protein sequence ID" value="CAB5012374.1"/>
    <property type="molecule type" value="Genomic_DNA"/>
</dbReference>
<keyword evidence="1" id="KW-0456">Lyase</keyword>
<dbReference type="GO" id="GO:0019748">
    <property type="term" value="P:secondary metabolic process"/>
    <property type="evidence" value="ECO:0007669"/>
    <property type="project" value="TreeGrafter"/>
</dbReference>
<feature type="domain" description="Amidohydrolase-related" evidence="2">
    <location>
        <begin position="21"/>
        <end position="286"/>
    </location>
</feature>
<dbReference type="EMBL" id="CAFABA010000081">
    <property type="protein sequence ID" value="CAB4833768.1"/>
    <property type="molecule type" value="Genomic_DNA"/>
</dbReference>
<gene>
    <name evidence="3" type="ORF">UFOPK3139_01880</name>
    <name evidence="4" type="ORF">UFOPK3967_02309</name>
</gene>
<protein>
    <submittedName>
        <fullName evidence="3">Unannotated protein</fullName>
    </submittedName>
</protein>
<evidence type="ECO:0000313" key="4">
    <source>
        <dbReference type="EMBL" id="CAB5012374.1"/>
    </source>
</evidence>
<organism evidence="3">
    <name type="scientific">freshwater metagenome</name>
    <dbReference type="NCBI Taxonomy" id="449393"/>
    <lineage>
        <taxon>unclassified sequences</taxon>
        <taxon>metagenomes</taxon>
        <taxon>ecological metagenomes</taxon>
    </lineage>
</organism>
<evidence type="ECO:0000313" key="3">
    <source>
        <dbReference type="EMBL" id="CAB4833768.1"/>
    </source>
</evidence>
<dbReference type="Gene3D" id="3.20.20.140">
    <property type="entry name" value="Metal-dependent hydrolases"/>
    <property type="match status" value="1"/>
</dbReference>
<dbReference type="InterPro" id="IPR032465">
    <property type="entry name" value="ACMSD"/>
</dbReference>
<sequence length="289" mass="31782">MACSPAETIGEIMEHRYNIFDCHHHVGDVKAFLGETMGGSEETAADPLAVEMRRRIEIMDEGGVNQCCVIPGHGYERPNGLADTRRVNDSIAAYRDATPDRFPVAAGVCEPLYGAESLAELDRCKNELGLAAISFHTRFQGASMDNPWILKYVERMVELGLRPILHAMTESADEAIWKTATIARAFPDTTMLVLDSFSTFEGTKEVSDIAESHPNLLFDTSLSYNFDFIEIFARRFGAQRVVFGTDLYSPPLGRRISHLVPQILESALSDTDKAAILGGNGRSFFGVAG</sequence>
<dbReference type="GO" id="GO:0016831">
    <property type="term" value="F:carboxy-lyase activity"/>
    <property type="evidence" value="ECO:0007669"/>
    <property type="project" value="InterPro"/>
</dbReference>
<proteinExistence type="predicted"/>
<name>A0A6J7AMX8_9ZZZZ</name>
<dbReference type="PANTHER" id="PTHR21240:SF28">
    <property type="entry name" value="ISO-OROTATE DECARBOXYLASE (EUROFUNG)"/>
    <property type="match status" value="1"/>
</dbReference>
<dbReference type="InterPro" id="IPR032466">
    <property type="entry name" value="Metal_Hydrolase"/>
</dbReference>
<dbReference type="SUPFAM" id="SSF51556">
    <property type="entry name" value="Metallo-dependent hydrolases"/>
    <property type="match status" value="1"/>
</dbReference>
<evidence type="ECO:0000259" key="2">
    <source>
        <dbReference type="Pfam" id="PF04909"/>
    </source>
</evidence>
<dbReference type="AlphaFoldDB" id="A0A6J7AMX8"/>